<organism evidence="3 4">
    <name type="scientific">Cajanus cajan</name>
    <name type="common">Pigeon pea</name>
    <name type="synonym">Cajanus indicus</name>
    <dbReference type="NCBI Taxonomy" id="3821"/>
    <lineage>
        <taxon>Eukaryota</taxon>
        <taxon>Viridiplantae</taxon>
        <taxon>Streptophyta</taxon>
        <taxon>Embryophyta</taxon>
        <taxon>Tracheophyta</taxon>
        <taxon>Spermatophyta</taxon>
        <taxon>Magnoliopsida</taxon>
        <taxon>eudicotyledons</taxon>
        <taxon>Gunneridae</taxon>
        <taxon>Pentapetalae</taxon>
        <taxon>rosids</taxon>
        <taxon>fabids</taxon>
        <taxon>Fabales</taxon>
        <taxon>Fabaceae</taxon>
        <taxon>Papilionoideae</taxon>
        <taxon>50 kb inversion clade</taxon>
        <taxon>NPAAA clade</taxon>
        <taxon>indigoferoid/millettioid clade</taxon>
        <taxon>Phaseoleae</taxon>
        <taxon>Cajanus</taxon>
    </lineage>
</organism>
<feature type="non-terminal residue" evidence="3">
    <location>
        <position position="1"/>
    </location>
</feature>
<feature type="domain" description="RNase H type-1" evidence="2">
    <location>
        <begin position="1"/>
        <end position="63"/>
    </location>
</feature>
<dbReference type="Pfam" id="PF13456">
    <property type="entry name" value="RVT_3"/>
    <property type="match status" value="1"/>
</dbReference>
<sequence length="71" mass="8105">GGTFHDHRGVILFSFIANIGYYSITHAELWAIYIGVGIMWNKGFMMFIVKSNSMTVVTFLIKGYASHHPYF</sequence>
<keyword evidence="1" id="KW-0812">Transmembrane</keyword>
<evidence type="ECO:0000313" key="3">
    <source>
        <dbReference type="EMBL" id="KYP63764.1"/>
    </source>
</evidence>
<dbReference type="EMBL" id="CM003609">
    <property type="protein sequence ID" value="KYP63764.1"/>
    <property type="molecule type" value="Genomic_DNA"/>
</dbReference>
<dbReference type="GO" id="GO:0003676">
    <property type="term" value="F:nucleic acid binding"/>
    <property type="evidence" value="ECO:0007669"/>
    <property type="project" value="InterPro"/>
</dbReference>
<keyword evidence="1" id="KW-1133">Transmembrane helix</keyword>
<name>A0A151T9S9_CAJCA</name>
<protein>
    <recommendedName>
        <fullName evidence="2">RNase H type-1 domain-containing protein</fullName>
    </recommendedName>
</protein>
<accession>A0A151T9S9</accession>
<dbReference type="GO" id="GO:0004523">
    <property type="term" value="F:RNA-DNA hybrid ribonuclease activity"/>
    <property type="evidence" value="ECO:0007669"/>
    <property type="project" value="InterPro"/>
</dbReference>
<proteinExistence type="predicted"/>
<dbReference type="AlphaFoldDB" id="A0A151T9S9"/>
<gene>
    <name evidence="3" type="ORF">KK1_018346</name>
</gene>
<feature type="transmembrane region" description="Helical" evidence="1">
    <location>
        <begin position="7"/>
        <end position="24"/>
    </location>
</feature>
<evidence type="ECO:0000259" key="2">
    <source>
        <dbReference type="Pfam" id="PF13456"/>
    </source>
</evidence>
<evidence type="ECO:0000256" key="1">
    <source>
        <dbReference type="SAM" id="Phobius"/>
    </source>
</evidence>
<keyword evidence="1" id="KW-0472">Membrane</keyword>
<evidence type="ECO:0000313" key="4">
    <source>
        <dbReference type="Proteomes" id="UP000075243"/>
    </source>
</evidence>
<dbReference type="Proteomes" id="UP000075243">
    <property type="component" value="Chromosome 7"/>
</dbReference>
<keyword evidence="4" id="KW-1185">Reference proteome</keyword>
<dbReference type="InterPro" id="IPR002156">
    <property type="entry name" value="RNaseH_domain"/>
</dbReference>
<dbReference type="InterPro" id="IPR044730">
    <property type="entry name" value="RNase_H-like_dom_plant"/>
</dbReference>
<reference evidence="3 4" key="1">
    <citation type="journal article" date="2012" name="Nat. Biotechnol.">
        <title>Draft genome sequence of pigeonpea (Cajanus cajan), an orphan legume crop of resource-poor farmers.</title>
        <authorList>
            <person name="Varshney R.K."/>
            <person name="Chen W."/>
            <person name="Li Y."/>
            <person name="Bharti A.K."/>
            <person name="Saxena R.K."/>
            <person name="Schlueter J.A."/>
            <person name="Donoghue M.T."/>
            <person name="Azam S."/>
            <person name="Fan G."/>
            <person name="Whaley A.M."/>
            <person name="Farmer A.D."/>
            <person name="Sheridan J."/>
            <person name="Iwata A."/>
            <person name="Tuteja R."/>
            <person name="Penmetsa R.V."/>
            <person name="Wu W."/>
            <person name="Upadhyaya H.D."/>
            <person name="Yang S.P."/>
            <person name="Shah T."/>
            <person name="Saxena K.B."/>
            <person name="Michael T."/>
            <person name="McCombie W.R."/>
            <person name="Yang B."/>
            <person name="Zhang G."/>
            <person name="Yang H."/>
            <person name="Wang J."/>
            <person name="Spillane C."/>
            <person name="Cook D.R."/>
            <person name="May G.D."/>
            <person name="Xu X."/>
            <person name="Jackson S.A."/>
        </authorList>
    </citation>
    <scope>NUCLEOTIDE SEQUENCE [LARGE SCALE GENOMIC DNA]</scope>
    <source>
        <strain evidence="4">cv. Asha</strain>
    </source>
</reference>
<dbReference type="Gramene" id="C.cajan_17820.t">
    <property type="protein sequence ID" value="C.cajan_17820.t.cds1"/>
    <property type="gene ID" value="C.cajan_17820"/>
</dbReference>
<dbReference type="CDD" id="cd06222">
    <property type="entry name" value="RNase_H_like"/>
    <property type="match status" value="1"/>
</dbReference>